<dbReference type="GO" id="GO:0005654">
    <property type="term" value="C:nucleoplasm"/>
    <property type="evidence" value="ECO:0007669"/>
    <property type="project" value="UniProtKB-ARBA"/>
</dbReference>
<evidence type="ECO:0000256" key="2">
    <source>
        <dbReference type="ARBA" id="ARBA00022491"/>
    </source>
</evidence>
<dbReference type="FunFam" id="3.30.160.60:FF:000079">
    <property type="entry name" value="Spalt-like transcription factor 3"/>
    <property type="match status" value="1"/>
</dbReference>
<keyword evidence="9" id="KW-0832">Ubl conjugation</keyword>
<keyword evidence="10" id="KW-0805">Transcription regulation</keyword>
<feature type="compositionally biased region" description="Low complexity" evidence="19">
    <location>
        <begin position="152"/>
        <end position="172"/>
    </location>
</feature>
<feature type="region of interest" description="Disordered" evidence="19">
    <location>
        <begin position="1"/>
        <end position="48"/>
    </location>
</feature>
<evidence type="ECO:0000256" key="7">
    <source>
        <dbReference type="ARBA" id="ARBA00022771"/>
    </source>
</evidence>
<dbReference type="GO" id="GO:0000981">
    <property type="term" value="F:DNA-binding transcription factor activity, RNA polymerase II-specific"/>
    <property type="evidence" value="ECO:0007669"/>
    <property type="project" value="TreeGrafter"/>
</dbReference>
<dbReference type="PROSITE" id="PS00028">
    <property type="entry name" value="ZINC_FINGER_C2H2_1"/>
    <property type="match status" value="7"/>
</dbReference>
<accession>A0A8B9HRV6</accession>
<dbReference type="InterPro" id="IPR051565">
    <property type="entry name" value="Sal_C2H2-zinc-finger"/>
</dbReference>
<dbReference type="GO" id="GO:0007507">
    <property type="term" value="P:heart development"/>
    <property type="evidence" value="ECO:0007669"/>
    <property type="project" value="UniProtKB-ARBA"/>
</dbReference>
<dbReference type="GO" id="GO:0001708">
    <property type="term" value="P:cell fate specification"/>
    <property type="evidence" value="ECO:0007669"/>
    <property type="project" value="UniProtKB-ARBA"/>
</dbReference>
<dbReference type="PROSITE" id="PS50157">
    <property type="entry name" value="ZINC_FINGER_C2H2_2"/>
    <property type="match status" value="8"/>
</dbReference>
<keyword evidence="4" id="KW-0597">Phosphoprotein</keyword>
<dbReference type="GO" id="GO:0045944">
    <property type="term" value="P:positive regulation of transcription by RNA polymerase II"/>
    <property type="evidence" value="ECO:0007669"/>
    <property type="project" value="UniProtKB-ARBA"/>
</dbReference>
<feature type="region of interest" description="Disordered" evidence="19">
    <location>
        <begin position="856"/>
        <end position="914"/>
    </location>
</feature>
<keyword evidence="12" id="KW-0804">Transcription</keyword>
<comment type="subcellular location">
    <subcellularLocation>
        <location evidence="1">Nucleus</location>
    </subcellularLocation>
</comment>
<dbReference type="GO" id="GO:0021772">
    <property type="term" value="P:olfactory bulb development"/>
    <property type="evidence" value="ECO:0007669"/>
    <property type="project" value="UniProtKB-ARBA"/>
</dbReference>
<dbReference type="GO" id="GO:0003337">
    <property type="term" value="P:mesenchymal to epithelial transition involved in metanephros morphogenesis"/>
    <property type="evidence" value="ECO:0007669"/>
    <property type="project" value="UniProtKB-ARBA"/>
</dbReference>
<evidence type="ECO:0000256" key="13">
    <source>
        <dbReference type="ARBA" id="ARBA00023242"/>
    </source>
</evidence>
<dbReference type="GO" id="GO:0061061">
    <property type="term" value="P:muscle structure development"/>
    <property type="evidence" value="ECO:0007669"/>
    <property type="project" value="UniProtKB-ARBA"/>
</dbReference>
<dbReference type="SMART" id="SM00355">
    <property type="entry name" value="ZnF_C2H2"/>
    <property type="match status" value="8"/>
</dbReference>
<feature type="domain" description="C2H2-type" evidence="20">
    <location>
        <begin position="778"/>
        <end position="805"/>
    </location>
</feature>
<sequence length="1323" mass="143660">MSRRKQTKPQQHVAQAAEGEAPEHVLSRRDGDDESGSESRSGSEETHVCEKCCAEFFKWSELLEHQRKCTEEPPVLIVKEDEEFLTPQDSPPESFLSDPAEMESVDQEFDSAEKGQEALGVPEGKYVAEADEPMDTNEPVDKTSNPSPVPPDSSESVTPPHTTSSSSSLITTNYDIPSTNVTLEILHSTRVAVAQFSQNFQGDGSTSKVSSVAIPMILEQLMALQRQQVHQLQLIEQIRSQVAVMNRHPTQAALKPASKGPPSVSSTFHHHFQSMAPPPVLPLSGVMPSAVNGQASLSQTSILEGPAFLSSQLLDAQSSTNSIKGKNSSPVSLANPSSSLSTYTGASSLLPSSNGVLSNGSHIQPLSSSGPLSVCQSSVLNPSANLPLLPQSPPSGVIFPNPLASIAATTNALDPLAAMIKQRKGKMPSASIFDTKPSSEDPFFKHKCRFCAKVFGSDSALQIHLRSHTGERPFKCNICGNRFSTKGNLKVHFQRHKDKYPHVQMNPYPVPEYLDNIPTSSGIPYGMSFAPEKAGSTWLDSKPVLPTLPATVGLQLAPAVASVENFTDSFSKALSGSSPQRPLSTRNESAHFSESPNAAGPELPLQPDNLPSILKLTASPQLNLEERTTPNSNLKAEEFHLPTNCATRDVEHLQHSNTANTANTVNITPALHSTTPVSMSTGILTRENTPESTDLVTSAMKSSSSSSPPLNRDQIKSRFPFPALDSMQTSETSKLQQLVENIDKKMMDPNQCVICHRVLSCQSALKMHYRIHTGERPFKCKVCGRAFTTKGNLKTHFGVHRAKPPLQVQHSCPICQKKFTNAVVLQQHIRMHMGGQIPNNLQTLATDAIREKEADLPFDEKSFDHRNEDEDDGLDDFSCEDDGDFMENGENDENPLISFSESSSPLSPLPPALTEFKTSAGESRAGLLTGHKLVTSGLLDSDNPVSGASSIGDFENLSPLMPESESFINRPLTPTKCQPEGHPDGAVSLNIISHNHEKAASIKCELLDTPSSNGMNGTILDQIKSSVKKEFAYNVHCFSKEHGKKSSFSIIMLFKNMKTLVPLCLTLLSAFSGTTQRSPELDINHIQHQRASVKLEMEGLNRPYLIKEGPFPSFVGSIQSSPSPSEAMIPGMTSLLGTPPPRRTPKQHNCNACRKNFSSASALQIHERTHTGEKPFACSICGRAFTTKGNLKVHMGTHMWNNTPARRGRRLSVENPLALLGGEALKFNEVFQKDLAARAMNVDQNFWSRYAAAISSGLAMKNNEISVIQNGGVPQLPAMTMAMDKSSTGNSSPIMTLGKTSVDLGTGRHFSMLIDDNKEIRIN</sequence>
<feature type="region of interest" description="Disordered" evidence="19">
    <location>
        <begin position="573"/>
        <end position="610"/>
    </location>
</feature>
<dbReference type="FunFam" id="3.30.160.60:FF:000689">
    <property type="entry name" value="Spalt like transcription factor 1"/>
    <property type="match status" value="1"/>
</dbReference>
<keyword evidence="5" id="KW-0479">Metal-binding</keyword>
<evidence type="ECO:0000256" key="14">
    <source>
        <dbReference type="ARBA" id="ARBA00038474"/>
    </source>
</evidence>
<dbReference type="GO" id="GO:0035295">
    <property type="term" value="P:tube development"/>
    <property type="evidence" value="ECO:0007669"/>
    <property type="project" value="UniProtKB-ARBA"/>
</dbReference>
<dbReference type="GO" id="GO:0008270">
    <property type="term" value="F:zinc ion binding"/>
    <property type="evidence" value="ECO:0007669"/>
    <property type="project" value="UniProtKB-KW"/>
</dbReference>
<evidence type="ECO:0000313" key="22">
    <source>
        <dbReference type="Proteomes" id="UP000694621"/>
    </source>
</evidence>
<evidence type="ECO:0000259" key="20">
    <source>
        <dbReference type="PROSITE" id="PS50157"/>
    </source>
</evidence>
<evidence type="ECO:0000256" key="5">
    <source>
        <dbReference type="ARBA" id="ARBA00022723"/>
    </source>
</evidence>
<evidence type="ECO:0000256" key="9">
    <source>
        <dbReference type="ARBA" id="ARBA00022843"/>
    </source>
</evidence>
<evidence type="ECO:0000256" key="11">
    <source>
        <dbReference type="ARBA" id="ARBA00023125"/>
    </source>
</evidence>
<evidence type="ECO:0000256" key="19">
    <source>
        <dbReference type="SAM" id="MobiDB-lite"/>
    </source>
</evidence>
<dbReference type="GO" id="GO:0009966">
    <property type="term" value="P:regulation of signal transduction"/>
    <property type="evidence" value="ECO:0007669"/>
    <property type="project" value="UniProtKB-ARBA"/>
</dbReference>
<evidence type="ECO:0000256" key="3">
    <source>
        <dbReference type="ARBA" id="ARBA00022499"/>
    </source>
</evidence>
<feature type="domain" description="C2H2-type" evidence="20">
    <location>
        <begin position="446"/>
        <end position="473"/>
    </location>
</feature>
<keyword evidence="3" id="KW-1017">Isopeptide bond</keyword>
<protein>
    <recommendedName>
        <fullName evidence="17">Sal-like protein 1</fullName>
    </recommendedName>
</protein>
<comment type="similarity">
    <text evidence="14">Belongs to the sal C2H2-type zinc-finger protein family.</text>
</comment>
<keyword evidence="11" id="KW-0238">DNA-binding</keyword>
<comment type="subunit">
    <text evidence="16">May associate with NuRD histone deacetylase complex (HDAC). Interacts with components of HDAC complex including HDAC1, HDAC2, RBBP4, RBPP7, MTA1 and MTA2. Interacts with CCNQ. Interacts with NSD2 (via PHD-type zinc fingers 1, 2 and 3).</text>
</comment>
<keyword evidence="6" id="KW-0677">Repeat</keyword>
<dbReference type="InterPro" id="IPR013087">
    <property type="entry name" value="Znf_C2H2_type"/>
</dbReference>
<dbReference type="PANTHER" id="PTHR23233:SF46">
    <property type="entry name" value="SAL-LIKE PROTEIN 3"/>
    <property type="match status" value="1"/>
</dbReference>
<keyword evidence="2" id="KW-0678">Repressor</keyword>
<dbReference type="GO" id="GO:0048646">
    <property type="term" value="P:anatomical structure formation involved in morphogenesis"/>
    <property type="evidence" value="ECO:0007669"/>
    <property type="project" value="UniProtKB-ARBA"/>
</dbReference>
<evidence type="ECO:0000256" key="10">
    <source>
        <dbReference type="ARBA" id="ARBA00023015"/>
    </source>
</evidence>
<evidence type="ECO:0000256" key="16">
    <source>
        <dbReference type="ARBA" id="ARBA00062861"/>
    </source>
</evidence>
<keyword evidence="8" id="KW-0862">Zinc</keyword>
<evidence type="ECO:0000256" key="17">
    <source>
        <dbReference type="ARBA" id="ARBA00069282"/>
    </source>
</evidence>
<dbReference type="FunFam" id="3.30.160.60:FF:000260">
    <property type="entry name" value="Spalt-like transcription factor 1"/>
    <property type="match status" value="1"/>
</dbReference>
<feature type="compositionally biased region" description="Acidic residues" evidence="19">
    <location>
        <begin position="869"/>
        <end position="893"/>
    </location>
</feature>
<dbReference type="GO" id="GO:0009791">
    <property type="term" value="P:post-embryonic development"/>
    <property type="evidence" value="ECO:0007669"/>
    <property type="project" value="UniProtKB-ARBA"/>
</dbReference>
<feature type="domain" description="C2H2-type" evidence="20">
    <location>
        <begin position="750"/>
        <end position="777"/>
    </location>
</feature>
<dbReference type="Pfam" id="PF00096">
    <property type="entry name" value="zf-C2H2"/>
    <property type="match status" value="5"/>
</dbReference>
<feature type="region of interest" description="Disordered" evidence="19">
    <location>
        <begin position="672"/>
        <end position="691"/>
    </location>
</feature>
<dbReference type="CDD" id="cd20908">
    <property type="entry name" value="SUF4-like"/>
    <property type="match status" value="1"/>
</dbReference>
<evidence type="ECO:0000256" key="18">
    <source>
        <dbReference type="PROSITE-ProRule" id="PRU00042"/>
    </source>
</evidence>
<keyword evidence="13" id="KW-0539">Nucleus</keyword>
<feature type="domain" description="C2H2-type" evidence="20">
    <location>
        <begin position="1148"/>
        <end position="1175"/>
    </location>
</feature>
<feature type="region of interest" description="Disordered" evidence="19">
    <location>
        <begin position="80"/>
        <end position="173"/>
    </location>
</feature>
<dbReference type="GO" id="GO:0000978">
    <property type="term" value="F:RNA polymerase II cis-regulatory region sequence-specific DNA binding"/>
    <property type="evidence" value="ECO:0007669"/>
    <property type="project" value="TreeGrafter"/>
</dbReference>
<organism evidence="21 22">
    <name type="scientific">Astyanax mexicanus</name>
    <name type="common">Blind cave fish</name>
    <name type="synonym">Astyanax fasciatus mexicanus</name>
    <dbReference type="NCBI Taxonomy" id="7994"/>
    <lineage>
        <taxon>Eukaryota</taxon>
        <taxon>Metazoa</taxon>
        <taxon>Chordata</taxon>
        <taxon>Craniata</taxon>
        <taxon>Vertebrata</taxon>
        <taxon>Euteleostomi</taxon>
        <taxon>Actinopterygii</taxon>
        <taxon>Neopterygii</taxon>
        <taxon>Teleostei</taxon>
        <taxon>Ostariophysi</taxon>
        <taxon>Characiformes</taxon>
        <taxon>Characoidei</taxon>
        <taxon>Acestrorhamphidae</taxon>
        <taxon>Acestrorhamphinae</taxon>
        <taxon>Astyanax</taxon>
    </lineage>
</organism>
<feature type="compositionally biased region" description="Basic and acidic residues" evidence="19">
    <location>
        <begin position="856"/>
        <end position="868"/>
    </location>
</feature>
<dbReference type="Proteomes" id="UP000694621">
    <property type="component" value="Unplaced"/>
</dbReference>
<dbReference type="GO" id="GO:0000792">
    <property type="term" value="C:heterochromatin"/>
    <property type="evidence" value="ECO:0007669"/>
    <property type="project" value="UniProtKB-ARBA"/>
</dbReference>
<name>A0A8B9HRV6_ASTMX</name>
<evidence type="ECO:0000313" key="21">
    <source>
        <dbReference type="Ensembl" id="ENSAMXP00005015995.1"/>
    </source>
</evidence>
<evidence type="ECO:0000256" key="15">
    <source>
        <dbReference type="ARBA" id="ARBA00053244"/>
    </source>
</evidence>
<dbReference type="GO" id="GO:0000122">
    <property type="term" value="P:negative regulation of transcription by RNA polymerase II"/>
    <property type="evidence" value="ECO:0007669"/>
    <property type="project" value="UniProtKB-ARBA"/>
</dbReference>
<keyword evidence="7 18" id="KW-0863">Zinc-finger</keyword>
<dbReference type="Gene3D" id="3.30.160.60">
    <property type="entry name" value="Classic Zinc Finger"/>
    <property type="match status" value="6"/>
</dbReference>
<evidence type="ECO:0000256" key="4">
    <source>
        <dbReference type="ARBA" id="ARBA00022553"/>
    </source>
</evidence>
<dbReference type="Ensembl" id="ENSAMXT00005017659.1">
    <property type="protein sequence ID" value="ENSAMXP00005015995.1"/>
    <property type="gene ID" value="ENSAMXG00005008392.1"/>
</dbReference>
<feature type="compositionally biased region" description="Basic and acidic residues" evidence="19">
    <location>
        <begin position="21"/>
        <end position="31"/>
    </location>
</feature>
<comment type="function">
    <text evidence="15">Transcriptional repressor involved in organogenesis. Plays an essential role in ureteric bud invasion during kidney development.</text>
</comment>
<feature type="compositionally biased region" description="Acidic residues" evidence="19">
    <location>
        <begin position="100"/>
        <end position="110"/>
    </location>
</feature>
<dbReference type="SUPFAM" id="SSF57667">
    <property type="entry name" value="beta-beta-alpha zinc fingers"/>
    <property type="match status" value="4"/>
</dbReference>
<feature type="domain" description="C2H2-type" evidence="20">
    <location>
        <begin position="810"/>
        <end position="837"/>
    </location>
</feature>
<evidence type="ECO:0000256" key="6">
    <source>
        <dbReference type="ARBA" id="ARBA00022737"/>
    </source>
</evidence>
<feature type="region of interest" description="Disordered" evidence="19">
    <location>
        <begin position="697"/>
        <end position="716"/>
    </location>
</feature>
<proteinExistence type="inferred from homology"/>
<feature type="compositionally biased region" description="Polar residues" evidence="19">
    <location>
        <begin position="573"/>
        <end position="596"/>
    </location>
</feature>
<feature type="domain" description="C2H2-type" evidence="20">
    <location>
        <begin position="47"/>
        <end position="74"/>
    </location>
</feature>
<dbReference type="FunFam" id="3.30.160.60:FF:000215">
    <property type="entry name" value="Spalt-like transcription factor 3"/>
    <property type="match status" value="1"/>
</dbReference>
<feature type="domain" description="C2H2-type" evidence="20">
    <location>
        <begin position="1176"/>
        <end position="1203"/>
    </location>
</feature>
<dbReference type="GO" id="GO:0048699">
    <property type="term" value="P:generation of neurons"/>
    <property type="evidence" value="ECO:0007669"/>
    <property type="project" value="UniProtKB-ARBA"/>
</dbReference>
<dbReference type="PANTHER" id="PTHR23233">
    <property type="entry name" value="SAL-LIKE PROTEIN"/>
    <property type="match status" value="1"/>
</dbReference>
<dbReference type="FunFam" id="3.30.160.60:FF:002381">
    <property type="entry name" value="Putative spalt protein"/>
    <property type="match status" value="1"/>
</dbReference>
<feature type="domain" description="C2H2-type" evidence="20">
    <location>
        <begin position="474"/>
        <end position="501"/>
    </location>
</feature>
<dbReference type="InterPro" id="IPR036236">
    <property type="entry name" value="Znf_C2H2_sf"/>
</dbReference>
<evidence type="ECO:0000256" key="12">
    <source>
        <dbReference type="ARBA" id="ARBA00023163"/>
    </source>
</evidence>
<feature type="compositionally biased region" description="Low complexity" evidence="19">
    <location>
        <begin position="895"/>
        <end position="906"/>
    </location>
</feature>
<reference evidence="21" key="1">
    <citation type="submission" date="2025-08" db="UniProtKB">
        <authorList>
            <consortium name="Ensembl"/>
        </authorList>
    </citation>
    <scope>IDENTIFICATION</scope>
</reference>
<evidence type="ECO:0000256" key="1">
    <source>
        <dbReference type="ARBA" id="ARBA00004123"/>
    </source>
</evidence>
<evidence type="ECO:0000256" key="8">
    <source>
        <dbReference type="ARBA" id="ARBA00022833"/>
    </source>
</evidence>
<dbReference type="FunFam" id="3.30.160.60:FF:000025">
    <property type="entry name" value="Spalt-like transcription factor 1"/>
    <property type="match status" value="1"/>
</dbReference>